<dbReference type="EMBL" id="JAANIA010002033">
    <property type="protein sequence ID" value="KAG5318072.1"/>
    <property type="molecule type" value="Genomic_DNA"/>
</dbReference>
<feature type="non-terminal residue" evidence="2">
    <location>
        <position position="1"/>
    </location>
</feature>
<reference evidence="2" key="1">
    <citation type="submission" date="2020-02" db="EMBL/GenBank/DDBJ databases">
        <title>Relaxed selection underlies rapid genomic changes in the transitions from sociality to social parasitism in ants.</title>
        <authorList>
            <person name="Bi X."/>
        </authorList>
    </citation>
    <scope>NUCLEOTIDE SEQUENCE</scope>
    <source>
        <strain evidence="2">BGI-DK2014c</strain>
        <tissue evidence="2">Whole body</tissue>
    </source>
</reference>
<evidence type="ECO:0000259" key="1">
    <source>
        <dbReference type="Pfam" id="PF17906"/>
    </source>
</evidence>
<proteinExistence type="predicted"/>
<accession>A0A836JMV7</accession>
<protein>
    <submittedName>
        <fullName evidence="2">MOS1T transposase</fullName>
    </submittedName>
</protein>
<feature type="non-terminal residue" evidence="2">
    <location>
        <position position="272"/>
    </location>
</feature>
<evidence type="ECO:0000313" key="2">
    <source>
        <dbReference type="EMBL" id="KAG5318072.1"/>
    </source>
</evidence>
<gene>
    <name evidence="2" type="ORF">G6Z78_0002220</name>
</gene>
<feature type="domain" description="Mos1 transposase HTH" evidence="1">
    <location>
        <begin position="8"/>
        <end position="56"/>
    </location>
</feature>
<dbReference type="Proteomes" id="UP000668214">
    <property type="component" value="Unassembled WGS sequence"/>
</dbReference>
<keyword evidence="3" id="KW-1185">Reference proteome</keyword>
<name>A0A836JMV7_9HYME</name>
<comment type="caution">
    <text evidence="2">The sequence shown here is derived from an EMBL/GenBank/DDBJ whole genome shotgun (WGS) entry which is preliminary data.</text>
</comment>
<sequence>MSIFVPNKVYLQGILLHYFIQKKSAAEAYRILVQTYGDNALSDTTCRDWFRRFKTKNKRHPPQDKRDALPCILLCSSTFVLTCFSSRTIGLILAPGFVSPRHQKYDNIARGRAQSFIEPSGAYGPAFAIDLPRVRLVRASSFGTASYLCAENALLNPSPLFRRIASRRAYVSPIAPAERIAPGATGIKFFALKRYLPDGGGRYLYSADYKGINGEQLDFSGRTAPHSRGRSSRAHPEIRLPHEGAAQVENGTAAFAAVHCSATFCAIVCRST</sequence>
<dbReference type="AlphaFoldDB" id="A0A836JMV7"/>
<organism evidence="2 3">
    <name type="scientific">Pseudoatta argentina</name>
    <dbReference type="NCBI Taxonomy" id="621737"/>
    <lineage>
        <taxon>Eukaryota</taxon>
        <taxon>Metazoa</taxon>
        <taxon>Ecdysozoa</taxon>
        <taxon>Arthropoda</taxon>
        <taxon>Hexapoda</taxon>
        <taxon>Insecta</taxon>
        <taxon>Pterygota</taxon>
        <taxon>Neoptera</taxon>
        <taxon>Endopterygota</taxon>
        <taxon>Hymenoptera</taxon>
        <taxon>Apocrita</taxon>
        <taxon>Aculeata</taxon>
        <taxon>Formicoidea</taxon>
        <taxon>Formicidae</taxon>
        <taxon>Myrmicinae</taxon>
        <taxon>Pseudoatta</taxon>
    </lineage>
</organism>
<dbReference type="Gene3D" id="1.10.10.1450">
    <property type="match status" value="1"/>
</dbReference>
<dbReference type="InterPro" id="IPR041426">
    <property type="entry name" value="Mos1_HTH"/>
</dbReference>
<dbReference type="Pfam" id="PF17906">
    <property type="entry name" value="HTH_48"/>
    <property type="match status" value="1"/>
</dbReference>
<evidence type="ECO:0000313" key="3">
    <source>
        <dbReference type="Proteomes" id="UP000668214"/>
    </source>
</evidence>